<gene>
    <name evidence="1" type="ORF">ACFQRI_24425</name>
</gene>
<reference evidence="2" key="1">
    <citation type="journal article" date="2019" name="Int. J. Syst. Evol. Microbiol.">
        <title>The Global Catalogue of Microorganisms (GCM) 10K type strain sequencing project: providing services to taxonomists for standard genome sequencing and annotation.</title>
        <authorList>
            <consortium name="The Broad Institute Genomics Platform"/>
            <consortium name="The Broad Institute Genome Sequencing Center for Infectious Disease"/>
            <person name="Wu L."/>
            <person name="Ma J."/>
        </authorList>
    </citation>
    <scope>NUCLEOTIDE SEQUENCE [LARGE SCALE GENOMIC DNA]</scope>
    <source>
        <strain evidence="2">WLHS5</strain>
    </source>
</reference>
<accession>A0ABW2LTH3</accession>
<organism evidence="1 2">
    <name type="scientific">Saccharopolyspora griseoalba</name>
    <dbReference type="NCBI Taxonomy" id="1431848"/>
    <lineage>
        <taxon>Bacteria</taxon>
        <taxon>Bacillati</taxon>
        <taxon>Actinomycetota</taxon>
        <taxon>Actinomycetes</taxon>
        <taxon>Pseudonocardiales</taxon>
        <taxon>Pseudonocardiaceae</taxon>
        <taxon>Saccharopolyspora</taxon>
    </lineage>
</organism>
<sequence length="105" mass="10812">MTSPFDDLDDIPRTHLTKALEATAVHDEIAANMPSLAAQLDHAIGGDAAPPHLRQAVHSALETLGGQSQDIASTARASLHHIADIARAEQASGEDPSGTDAGETA</sequence>
<dbReference type="Proteomes" id="UP001596504">
    <property type="component" value="Unassembled WGS sequence"/>
</dbReference>
<protein>
    <submittedName>
        <fullName evidence="1">Uncharacterized protein</fullName>
    </submittedName>
</protein>
<proteinExistence type="predicted"/>
<name>A0ABW2LTH3_9PSEU</name>
<dbReference type="EMBL" id="JBHTCJ010000017">
    <property type="protein sequence ID" value="MFC7344565.1"/>
    <property type="molecule type" value="Genomic_DNA"/>
</dbReference>
<evidence type="ECO:0000313" key="2">
    <source>
        <dbReference type="Proteomes" id="UP001596504"/>
    </source>
</evidence>
<keyword evidence="2" id="KW-1185">Reference proteome</keyword>
<evidence type="ECO:0000313" key="1">
    <source>
        <dbReference type="EMBL" id="MFC7344565.1"/>
    </source>
</evidence>
<comment type="caution">
    <text evidence="1">The sequence shown here is derived from an EMBL/GenBank/DDBJ whole genome shotgun (WGS) entry which is preliminary data.</text>
</comment>
<dbReference type="RefSeq" id="WP_380672472.1">
    <property type="nucleotide sequence ID" value="NZ_JBHTCJ010000017.1"/>
</dbReference>